<feature type="binding site" evidence="14">
    <location>
        <position position="416"/>
    </location>
    <ligand>
        <name>ATP</name>
        <dbReference type="ChEBI" id="CHEBI:30616"/>
    </ligand>
</feature>
<feature type="binding site" evidence="15">
    <location>
        <position position="930"/>
    </location>
    <ligand>
        <name>Mg(2+)</name>
        <dbReference type="ChEBI" id="CHEBI:18420"/>
    </ligand>
</feature>
<dbReference type="Gene3D" id="3.40.50.1000">
    <property type="entry name" value="HAD superfamily/HAD-like"/>
    <property type="match status" value="1"/>
</dbReference>
<evidence type="ECO:0000256" key="12">
    <source>
        <dbReference type="ARBA" id="ARBA00034036"/>
    </source>
</evidence>
<feature type="binding site" evidence="14">
    <location>
        <position position="933"/>
    </location>
    <ligand>
        <name>ATP</name>
        <dbReference type="ChEBI" id="CHEBI:30616"/>
    </ligand>
</feature>
<comment type="similarity">
    <text evidence="2">Belongs to the cation transport ATPase (P-type) (TC 3.A.3) family. Type IV subfamily.</text>
</comment>
<feature type="compositionally biased region" description="Basic and acidic residues" evidence="16">
    <location>
        <begin position="1939"/>
        <end position="1952"/>
    </location>
</feature>
<dbReference type="PANTHER" id="PTHR24092:SF150">
    <property type="entry name" value="PHOSPHOLIPID-TRANSPORTING ATPASE"/>
    <property type="match status" value="1"/>
</dbReference>
<dbReference type="GO" id="GO:0000287">
    <property type="term" value="F:magnesium ion binding"/>
    <property type="evidence" value="ECO:0007669"/>
    <property type="project" value="InterPro"/>
</dbReference>
<dbReference type="SUPFAM" id="SSF56784">
    <property type="entry name" value="HAD-like"/>
    <property type="match status" value="1"/>
</dbReference>
<feature type="domain" description="P-type ATPase N-terminal" evidence="18">
    <location>
        <begin position="22"/>
        <end position="89"/>
    </location>
</feature>
<dbReference type="InterPro" id="IPR008250">
    <property type="entry name" value="ATPase_P-typ_transduc_dom_A_sf"/>
</dbReference>
<dbReference type="GO" id="GO:0045332">
    <property type="term" value="P:phospholipid translocation"/>
    <property type="evidence" value="ECO:0007669"/>
    <property type="project" value="TreeGrafter"/>
</dbReference>
<feature type="binding site" evidence="14">
    <location>
        <position position="893"/>
    </location>
    <ligand>
        <name>ATP</name>
        <dbReference type="ChEBI" id="CHEBI:30616"/>
    </ligand>
</feature>
<feature type="binding site" evidence="14">
    <location>
        <position position="934"/>
    </location>
    <ligand>
        <name>ATP</name>
        <dbReference type="ChEBI" id="CHEBI:30616"/>
    </ligand>
</feature>
<feature type="transmembrane region" description="Helical" evidence="17">
    <location>
        <begin position="1169"/>
        <end position="1188"/>
    </location>
</feature>
<comment type="caution">
    <text evidence="20">The sequence shown here is derived from an EMBL/GenBank/DDBJ whole genome shotgun (WGS) entry which is preliminary data.</text>
</comment>
<dbReference type="InterPro" id="IPR018303">
    <property type="entry name" value="ATPase_P-typ_P_site"/>
</dbReference>
<dbReference type="EMBL" id="MBDO02000274">
    <property type="protein sequence ID" value="RLN58168.1"/>
    <property type="molecule type" value="Genomic_DNA"/>
</dbReference>
<keyword evidence="7 14" id="KW-0067">ATP-binding</keyword>
<organism evidence="20 21">
    <name type="scientific">Phytophthora kernoviae</name>
    <dbReference type="NCBI Taxonomy" id="325452"/>
    <lineage>
        <taxon>Eukaryota</taxon>
        <taxon>Sar</taxon>
        <taxon>Stramenopiles</taxon>
        <taxon>Oomycota</taxon>
        <taxon>Peronosporomycetes</taxon>
        <taxon>Peronosporales</taxon>
        <taxon>Peronosporaceae</taxon>
        <taxon>Phytophthora</taxon>
    </lineage>
</organism>
<dbReference type="SUPFAM" id="SSF81653">
    <property type="entry name" value="Calcium ATPase, transduction domain A"/>
    <property type="match status" value="1"/>
</dbReference>
<feature type="region of interest" description="Disordered" evidence="16">
    <location>
        <begin position="1920"/>
        <end position="1952"/>
    </location>
</feature>
<feature type="transmembrane region" description="Helical" evidence="17">
    <location>
        <begin position="1072"/>
        <end position="1091"/>
    </location>
</feature>
<feature type="transmembrane region" description="Helical" evidence="17">
    <location>
        <begin position="992"/>
        <end position="1008"/>
    </location>
</feature>
<dbReference type="GO" id="GO:0005524">
    <property type="term" value="F:ATP binding"/>
    <property type="evidence" value="ECO:0007669"/>
    <property type="project" value="UniProtKB-KW"/>
</dbReference>
<feature type="binding site" evidence="14">
    <location>
        <position position="418"/>
    </location>
    <ligand>
        <name>ATP</name>
        <dbReference type="ChEBI" id="CHEBI:30616"/>
    </ligand>
</feature>
<feature type="transmembrane region" description="Helical" evidence="17">
    <location>
        <begin position="1020"/>
        <end position="1039"/>
    </location>
</feature>
<gene>
    <name evidence="20" type="ORF">BBP00_00007142</name>
</gene>
<feature type="binding site" evidence="14">
    <location>
        <position position="579"/>
    </location>
    <ligand>
        <name>ATP</name>
        <dbReference type="ChEBI" id="CHEBI:30616"/>
    </ligand>
</feature>
<dbReference type="SUPFAM" id="SSF81660">
    <property type="entry name" value="Metal cation-transporting ATPase, ATP-binding domain N"/>
    <property type="match status" value="1"/>
</dbReference>
<dbReference type="NCBIfam" id="TIGR01494">
    <property type="entry name" value="ATPase_P-type"/>
    <property type="match status" value="2"/>
</dbReference>
<keyword evidence="5 15" id="KW-0479">Metal-binding</keyword>
<dbReference type="Gene3D" id="3.60.15.10">
    <property type="entry name" value="Ribonuclease Z/Hydroxyacylglutathione hydrolase-like"/>
    <property type="match status" value="2"/>
</dbReference>
<dbReference type="SUPFAM" id="SSF56281">
    <property type="entry name" value="Metallo-hydrolase/oxidoreductase"/>
    <property type="match status" value="2"/>
</dbReference>
<dbReference type="InterPro" id="IPR001757">
    <property type="entry name" value="P_typ_ATPase"/>
</dbReference>
<dbReference type="Proteomes" id="UP000277300">
    <property type="component" value="Unassembled WGS sequence"/>
</dbReference>
<dbReference type="NCBIfam" id="TIGR01652">
    <property type="entry name" value="ATPase-Plipid"/>
    <property type="match status" value="1"/>
</dbReference>
<proteinExistence type="inferred from homology"/>
<evidence type="ECO:0000256" key="16">
    <source>
        <dbReference type="SAM" id="MobiDB-lite"/>
    </source>
</evidence>
<evidence type="ECO:0000256" key="11">
    <source>
        <dbReference type="ARBA" id="ARBA00023136"/>
    </source>
</evidence>
<evidence type="ECO:0000256" key="9">
    <source>
        <dbReference type="ARBA" id="ARBA00022967"/>
    </source>
</evidence>
<evidence type="ECO:0000256" key="2">
    <source>
        <dbReference type="ARBA" id="ARBA00008109"/>
    </source>
</evidence>
<feature type="region of interest" description="Disordered" evidence="16">
    <location>
        <begin position="1545"/>
        <end position="1565"/>
    </location>
</feature>
<dbReference type="OrthoDB" id="377733at2759"/>
<evidence type="ECO:0000256" key="15">
    <source>
        <dbReference type="PIRSR" id="PIRSR606539-3"/>
    </source>
</evidence>
<evidence type="ECO:0000313" key="20">
    <source>
        <dbReference type="EMBL" id="RLN58168.1"/>
    </source>
</evidence>
<reference evidence="20 21" key="1">
    <citation type="submission" date="2018-07" db="EMBL/GenBank/DDBJ databases">
        <title>Genome sequencing of oomycete isolates from Chile give support for New Zealand origin for Phytophthora kernoviae and make available the first Nothophytophthora sp. genome.</title>
        <authorList>
            <person name="Studholme D.J."/>
            <person name="Sanfuentes E."/>
            <person name="Panda P."/>
            <person name="Hill R."/>
            <person name="Sambles C."/>
            <person name="Grant M."/>
            <person name="Williams N.M."/>
            <person name="Mcdougal R.L."/>
        </authorList>
    </citation>
    <scope>NUCLEOTIDE SEQUENCE [LARGE SCALE GENOMIC DNA]</scope>
    <source>
        <strain evidence="20">Chile6</strain>
    </source>
</reference>
<evidence type="ECO:0000259" key="19">
    <source>
        <dbReference type="Pfam" id="PF16212"/>
    </source>
</evidence>
<dbReference type="CDD" id="cd07718">
    <property type="entry name" value="RNaseZ_ELAC1_ELAC2-C-term-like_MBL-fold"/>
    <property type="match status" value="1"/>
</dbReference>
<keyword evidence="10 17" id="KW-1133">Transmembrane helix</keyword>
<dbReference type="InterPro" id="IPR036866">
    <property type="entry name" value="RibonucZ/Hydroxyglut_hydro"/>
</dbReference>
<feature type="binding site" evidence="15">
    <location>
        <position position="934"/>
    </location>
    <ligand>
        <name>Mg(2+)</name>
        <dbReference type="ChEBI" id="CHEBI:18420"/>
    </ligand>
</feature>
<feature type="binding site" evidence="14">
    <location>
        <position position="664"/>
    </location>
    <ligand>
        <name>ATP</name>
        <dbReference type="ChEBI" id="CHEBI:30616"/>
    </ligand>
</feature>
<accession>A0A3F2RJ20</accession>
<evidence type="ECO:0000256" key="1">
    <source>
        <dbReference type="ARBA" id="ARBA00004141"/>
    </source>
</evidence>
<evidence type="ECO:0000256" key="6">
    <source>
        <dbReference type="ARBA" id="ARBA00022741"/>
    </source>
</evidence>
<keyword evidence="8 15" id="KW-0460">Magnesium</keyword>
<feature type="binding site" evidence="14">
    <location>
        <position position="899"/>
    </location>
    <ligand>
        <name>ATP</name>
        <dbReference type="ChEBI" id="CHEBI:30616"/>
    </ligand>
</feature>
<keyword evidence="9" id="KW-1278">Translocase</keyword>
<feature type="domain" description="P-type ATPase C-terminal" evidence="19">
    <location>
        <begin position="956"/>
        <end position="1197"/>
    </location>
</feature>
<evidence type="ECO:0000256" key="10">
    <source>
        <dbReference type="ARBA" id="ARBA00022989"/>
    </source>
</evidence>
<feature type="binding site" evidence="14">
    <location>
        <position position="784"/>
    </location>
    <ligand>
        <name>ATP</name>
        <dbReference type="ChEBI" id="CHEBI:30616"/>
    </ligand>
</feature>
<dbReference type="Gene3D" id="3.40.1110.10">
    <property type="entry name" value="Calcium-transporting ATPase, cytoplasmic domain N"/>
    <property type="match status" value="1"/>
</dbReference>
<feature type="active site" description="4-aspartylphosphate intermediate" evidence="13">
    <location>
        <position position="416"/>
    </location>
</feature>
<dbReference type="InterPro" id="IPR023298">
    <property type="entry name" value="ATPase_P-typ_TM_dom_sf"/>
</dbReference>
<protein>
    <recommendedName>
        <fullName evidence="3">P-type phospholipid transporter</fullName>
        <ecNumber evidence="3">7.6.2.1</ecNumber>
    </recommendedName>
</protein>
<comment type="catalytic activity">
    <reaction evidence="12">
        <text>ATP + H2O + phospholipidSide 1 = ADP + phosphate + phospholipidSide 2.</text>
        <dbReference type="EC" id="7.6.2.1"/>
    </reaction>
</comment>
<feature type="binding site" evidence="14">
    <location>
        <position position="702"/>
    </location>
    <ligand>
        <name>ATP</name>
        <dbReference type="ChEBI" id="CHEBI:30616"/>
    </ligand>
</feature>
<feature type="binding site" evidence="14">
    <location>
        <position position="417"/>
    </location>
    <ligand>
        <name>ATP</name>
        <dbReference type="ChEBI" id="CHEBI:30616"/>
    </ligand>
</feature>
<dbReference type="Pfam" id="PF16209">
    <property type="entry name" value="PhoLip_ATPase_N"/>
    <property type="match status" value="1"/>
</dbReference>
<evidence type="ECO:0000256" key="5">
    <source>
        <dbReference type="ARBA" id="ARBA00022723"/>
    </source>
</evidence>
<dbReference type="FunFam" id="3.40.1110.10:FF:000110">
    <property type="entry name" value="Phospholipid-transporting ATPase"/>
    <property type="match status" value="1"/>
</dbReference>
<feature type="transmembrane region" description="Helical" evidence="17">
    <location>
        <begin position="1097"/>
        <end position="1115"/>
    </location>
</feature>
<dbReference type="Pfam" id="PF16212">
    <property type="entry name" value="PhoLip_ATPase_C"/>
    <property type="match status" value="1"/>
</dbReference>
<feature type="binding site" evidence="15">
    <location>
        <position position="416"/>
    </location>
    <ligand>
        <name>Mg(2+)</name>
        <dbReference type="ChEBI" id="CHEBI:18420"/>
    </ligand>
</feature>
<dbReference type="GO" id="GO:0140326">
    <property type="term" value="F:ATPase-coupled intramembrane lipid transporter activity"/>
    <property type="evidence" value="ECO:0007669"/>
    <property type="project" value="UniProtKB-EC"/>
</dbReference>
<dbReference type="SUPFAM" id="SSF81665">
    <property type="entry name" value="Calcium ATPase, transmembrane domain M"/>
    <property type="match status" value="1"/>
</dbReference>
<feature type="binding site" evidence="15">
    <location>
        <position position="418"/>
    </location>
    <ligand>
        <name>Mg(2+)</name>
        <dbReference type="ChEBI" id="CHEBI:18420"/>
    </ligand>
</feature>
<evidence type="ECO:0000256" key="17">
    <source>
        <dbReference type="SAM" id="Phobius"/>
    </source>
</evidence>
<dbReference type="FunFam" id="3.40.50.1000:FF:000014">
    <property type="entry name" value="Phospholipid-transporting ATPase"/>
    <property type="match status" value="1"/>
</dbReference>
<feature type="region of interest" description="Disordered" evidence="16">
    <location>
        <begin position="1212"/>
        <end position="1234"/>
    </location>
</feature>
<comment type="subcellular location">
    <subcellularLocation>
        <location evidence="1">Membrane</location>
        <topology evidence="1">Multi-pass membrane protein</topology>
    </subcellularLocation>
</comment>
<evidence type="ECO:0000259" key="18">
    <source>
        <dbReference type="Pfam" id="PF16209"/>
    </source>
</evidence>
<keyword evidence="6 14" id="KW-0547">Nucleotide-binding</keyword>
<dbReference type="Pfam" id="PF13246">
    <property type="entry name" value="Cation_ATPase"/>
    <property type="match status" value="1"/>
</dbReference>
<dbReference type="InterPro" id="IPR044492">
    <property type="entry name" value="P_typ_ATPase_HD_dom"/>
</dbReference>
<feature type="transmembrane region" description="Helical" evidence="17">
    <location>
        <begin position="1127"/>
        <end position="1149"/>
    </location>
</feature>
<dbReference type="InterPro" id="IPR023214">
    <property type="entry name" value="HAD_sf"/>
</dbReference>
<evidence type="ECO:0000256" key="3">
    <source>
        <dbReference type="ARBA" id="ARBA00012189"/>
    </source>
</evidence>
<dbReference type="PROSITE" id="PS00154">
    <property type="entry name" value="ATPASE_E1_E2"/>
    <property type="match status" value="1"/>
</dbReference>
<name>A0A3F2RJ20_9STRA</name>
<feature type="region of interest" description="Disordered" evidence="16">
    <location>
        <begin position="1334"/>
        <end position="1361"/>
    </location>
</feature>
<dbReference type="SFLD" id="SFLDG00002">
    <property type="entry name" value="C1.7:_P-type_atpase_like"/>
    <property type="match status" value="1"/>
</dbReference>
<dbReference type="InterPro" id="IPR023299">
    <property type="entry name" value="ATPase_P-typ_cyto_dom_N"/>
</dbReference>
<feature type="compositionally biased region" description="Acidic residues" evidence="16">
    <location>
        <begin position="1920"/>
        <end position="1930"/>
    </location>
</feature>
<dbReference type="InterPro" id="IPR032630">
    <property type="entry name" value="P_typ_ATPase_c"/>
</dbReference>
<evidence type="ECO:0000256" key="7">
    <source>
        <dbReference type="ARBA" id="ARBA00022840"/>
    </source>
</evidence>
<keyword evidence="4 17" id="KW-0812">Transmembrane</keyword>
<dbReference type="InterPro" id="IPR006539">
    <property type="entry name" value="P-type_ATPase_IV"/>
</dbReference>
<evidence type="ECO:0000256" key="13">
    <source>
        <dbReference type="PIRSR" id="PIRSR606539-1"/>
    </source>
</evidence>
<sequence>MTQNGGASSATVAGIEPRVAFLNDNDANQQLIVTKQYARNVMVTSKYTILSFVPKTIFEFFRVVANIYFLLIALLQLATPWSPTNKFTTAGPLLFVLMVTMVKQGTEDFKRHQADEKQNLRLCRIINAQGQTEMVAWQDLQVGQLVCVENHEELPADVVILATSEEEGRCFIETSNLDGETNLKRRIAVKSTAQAIGWRELQGDFLPQETVCASAVRKLRGSVEHEQPNNQLYTFTGRILLREGDRGETATPLGPENLLLRGCSLRSCAYVVGLVIFTGGETKLLQNSRAAPSKQSKLYRTANSCMLLIFTTMFALCLASAIAASSWNSRNVNRVWYLPFITEPDGASFIVNFFTFLILYNNLVPISLYVSLDIIKVLQANRITADRNMVYEGTRAVARTSELNEELGQVEYVFSDKTGTLTCNVMEFRKCSIGGISYGFGTTEIGRAVAALAGGNADPNGSSTSSSPSPAKAKVNPMFENAGSGGSSVRLDIISTDDVRERVSPALLPEIGRPKEAQVHFDPNIHFDDPGLLRALYAGGKQGERIHEFLMLLSICHTVIPEIDPKTGSVAYRASSPDEEALVKAAKCLGYNFVAPAPLMKVEISCKPSLLPPVTATATHGTASLEPTTKSYTILNVNEFNSTRKRMSVVAVNEETREYILYCKGADNMMLERATTSKNESETEARLKLESHLKNYAREGLRTLVLGRRVLSEVEYKQYNDTYVEASTSLEDRETKLDACAEMIEKNMNLLGVTAIEDKLQEGVPTAIFDLAQAGIKVWVLTGDREETAINIGHACRLINDKMQLLYVNAERIDALSAQLDAMYETPELQRLMRGGQVADNLAMVCDGKALVHVFPSRDTRIKMSAEATANVDMLAEKLLGIAKVCKALIACRVSPSQKAEIVQLVRKGGVSADEKKRKGAQPITLAIGDGANDVSMIQTAHVGVGICGKEGVQAVNASDYAVAQFRFLTRLVLLHGRCNYKRICKVIRYSFYKNIALVISLFMFNFFNGQSGAPLFESFVMAGWNFFLALPIIVIGVYDQDIPEDIVLRFPQLYRCGQHDSDLNMRVFTRTILNSVVHALICFFGCYAGTQITTLGLYVLGTLFYTSLLGAMKLKVVQLALVINKYHAVVMAFSIGLFVFFLLVYPHLTFMSYDMYGVPAQMVLHQRYWTLLLLCPVAAMLIDYTAVAAQQQFRPSAEDILRERFRAGRSKRGSDTVAPMDLPAESSTKSADKITIADQSINENNTNDSKEGKPVHDIATTVPQRSSFAFNGPDERQIRTASGDLPIQEAVTMRVLKFKLEASEASPGPQEGHKSCYEDEEVVVHAVAVAKPRAGAKRKLNESPPPSTETDTEDAAASHMSVSYVVETRPQRGKFLVQRAMELGVPKGKLFGQLHHGKDVTLPDGRVVKSSDCVLPSMPAAGCAVVSCPSVAHVDALVNNKGFNRYQEMDSKSAEVKLEVVFHLGGMEVLRHPKYAAWARSFGVQVHHVLLNHGACAQKTVYRASTKLQAQMHAVFPSAFPSNEAHELRDPAKPFSRAVPDASSLEFSDSSASSSEENESSEMTASKLVLGESMLKYVLAPQARRGFDVSACWHRLNFDEVRESVKSAVEAMATQTENTREKNLDENLIDGRITFLGTGCAIPSKYRNVTGMYLELPVSSSKEDGGSWAGMMLDCGEGSLGQLYRYTGGDLKRLQDLVDHLNTDSEPLLVVGPTPLRFWLEEYSKLDPTVSGKYTFVENYCFDEKDERFTEAETHAEAARVRVWLTETLGISQIECVPVKHCMQSYALVVTFAVDGSKLAFSGDCRPSVELAAKAHGAFLIVHEATFEDDLASEAKQKAHSTTAEAIEVGCKANARHLLLTHFSQRYPKMPTLVSPSDESAEKEEVPMQVLTTIDMLSLRFRELRQPLLMEICVQLMSQDEEEDNEDPEATASVQAQQEREQRKKEKSLTR</sequence>
<keyword evidence="11 17" id="KW-0472">Membrane</keyword>
<dbReference type="Gene3D" id="2.70.150.10">
    <property type="entry name" value="Calcium-transporting ATPase, cytoplasmic transduction domain A"/>
    <property type="match status" value="1"/>
</dbReference>
<feature type="transmembrane region" description="Helical" evidence="17">
    <location>
        <begin position="305"/>
        <end position="327"/>
    </location>
</feature>
<dbReference type="InterPro" id="IPR036412">
    <property type="entry name" value="HAD-like_sf"/>
</dbReference>
<feature type="binding site" evidence="14">
    <location>
        <position position="783"/>
    </location>
    <ligand>
        <name>ATP</name>
        <dbReference type="ChEBI" id="CHEBI:30616"/>
    </ligand>
</feature>
<dbReference type="EC" id="7.6.2.1" evidence="3"/>
<evidence type="ECO:0000256" key="14">
    <source>
        <dbReference type="PIRSR" id="PIRSR606539-2"/>
    </source>
</evidence>
<dbReference type="GO" id="GO:0016887">
    <property type="term" value="F:ATP hydrolysis activity"/>
    <property type="evidence" value="ECO:0007669"/>
    <property type="project" value="InterPro"/>
</dbReference>
<feature type="transmembrane region" description="Helical" evidence="17">
    <location>
        <begin position="347"/>
        <end position="372"/>
    </location>
</feature>
<dbReference type="InterPro" id="IPR032631">
    <property type="entry name" value="P-type_ATPase_N"/>
</dbReference>
<dbReference type="GO" id="GO:0005886">
    <property type="term" value="C:plasma membrane"/>
    <property type="evidence" value="ECO:0007669"/>
    <property type="project" value="TreeGrafter"/>
</dbReference>
<dbReference type="PANTHER" id="PTHR24092">
    <property type="entry name" value="PROBABLE PHOSPHOLIPID-TRANSPORTING ATPASE"/>
    <property type="match status" value="1"/>
</dbReference>
<evidence type="ECO:0000313" key="21">
    <source>
        <dbReference type="Proteomes" id="UP000277300"/>
    </source>
</evidence>
<evidence type="ECO:0000256" key="8">
    <source>
        <dbReference type="ARBA" id="ARBA00022842"/>
    </source>
</evidence>
<feature type="binding site" evidence="14">
    <location>
        <position position="782"/>
    </location>
    <ligand>
        <name>ATP</name>
        <dbReference type="ChEBI" id="CHEBI:30616"/>
    </ligand>
</feature>
<dbReference type="SFLD" id="SFLDS00003">
    <property type="entry name" value="Haloacid_Dehalogenase"/>
    <property type="match status" value="1"/>
</dbReference>
<evidence type="ECO:0000256" key="4">
    <source>
        <dbReference type="ARBA" id="ARBA00022692"/>
    </source>
</evidence>
<comment type="cofactor">
    <cofactor evidence="15">
        <name>Mg(2+)</name>
        <dbReference type="ChEBI" id="CHEBI:18420"/>
    </cofactor>
</comment>
<dbReference type="SFLD" id="SFLDF00027">
    <property type="entry name" value="p-type_atpase"/>
    <property type="match status" value="1"/>
</dbReference>
<feature type="binding site" evidence="14">
    <location>
        <position position="640"/>
    </location>
    <ligand>
        <name>ATP</name>
        <dbReference type="ChEBI" id="CHEBI:30616"/>
    </ligand>
</feature>